<sequence length="132" mass="14297">MSITVKISLLNEDVTVGAAWEVVGDIIVERPSNFLLNLHPDEVTSLIREGGDLVVTLADGRTLRIVDFYIDEGEGHSELYLVDENNGVLWLDLSPAGPDDAADDERAAALAETAYLPAPFEEERQDGGMEAA</sequence>
<evidence type="ECO:0000259" key="1">
    <source>
        <dbReference type="Pfam" id="PF22783"/>
    </source>
</evidence>
<protein>
    <submittedName>
        <fullName evidence="2">BapA prefix-like domain-containing protein</fullName>
    </submittedName>
</protein>
<dbReference type="RefSeq" id="WP_234272096.1">
    <property type="nucleotide sequence ID" value="NZ_JABFTT010000001.1"/>
</dbReference>
<name>A0ABS9AAF7_9GAMM</name>
<dbReference type="NCBIfam" id="NF033677">
    <property type="entry name" value="biofilm_BapA_N"/>
    <property type="match status" value="1"/>
</dbReference>
<organism evidence="2 3">
    <name type="scientific">Billgrantia zhangzhouensis</name>
    <dbReference type="NCBI Taxonomy" id="2733481"/>
    <lineage>
        <taxon>Bacteria</taxon>
        <taxon>Pseudomonadati</taxon>
        <taxon>Pseudomonadota</taxon>
        <taxon>Gammaproteobacteria</taxon>
        <taxon>Oceanospirillales</taxon>
        <taxon>Halomonadaceae</taxon>
        <taxon>Billgrantia</taxon>
    </lineage>
</organism>
<keyword evidence="3" id="KW-1185">Reference proteome</keyword>
<comment type="caution">
    <text evidence="2">The sequence shown here is derived from an EMBL/GenBank/DDBJ whole genome shotgun (WGS) entry which is preliminary data.</text>
</comment>
<gene>
    <name evidence="2" type="ORF">HOP51_01110</name>
</gene>
<dbReference type="Pfam" id="PF22783">
    <property type="entry name" value="BapA_N"/>
    <property type="match status" value="1"/>
</dbReference>
<proteinExistence type="predicted"/>
<accession>A0ABS9AAF7</accession>
<dbReference type="EMBL" id="JABFTT010000001">
    <property type="protein sequence ID" value="MCE8018719.1"/>
    <property type="molecule type" value="Genomic_DNA"/>
</dbReference>
<dbReference type="InterPro" id="IPR048051">
    <property type="entry name" value="BapA-like_prefix-like"/>
</dbReference>
<feature type="domain" description="Biofilm-associated protein BapA-like prefix-like" evidence="1">
    <location>
        <begin position="25"/>
        <end position="93"/>
    </location>
</feature>
<reference evidence="2 3" key="1">
    <citation type="journal article" date="2021" name="Front. Microbiol.">
        <title>Aerobic Denitrification and Heterotrophic Sulfur Oxidation in the Genus Halomonas Revealed by Six Novel Species Characterizations and Genome-Based Analysis.</title>
        <authorList>
            <person name="Wang L."/>
            <person name="Shao Z."/>
        </authorList>
    </citation>
    <scope>NUCLEOTIDE SEQUENCE [LARGE SCALE GENOMIC DNA]</scope>
    <source>
        <strain evidence="2 3">MCCC 1A11036</strain>
    </source>
</reference>
<evidence type="ECO:0000313" key="2">
    <source>
        <dbReference type="EMBL" id="MCE8018719.1"/>
    </source>
</evidence>
<dbReference type="Proteomes" id="UP001320122">
    <property type="component" value="Unassembled WGS sequence"/>
</dbReference>
<evidence type="ECO:0000313" key="3">
    <source>
        <dbReference type="Proteomes" id="UP001320122"/>
    </source>
</evidence>